<gene>
    <name evidence="3" type="ORF">BRENAR_LOCUS5083</name>
</gene>
<evidence type="ECO:0000256" key="2">
    <source>
        <dbReference type="SAM" id="Phobius"/>
    </source>
</evidence>
<reference evidence="3 4" key="1">
    <citation type="submission" date="2018-12" db="EMBL/GenBank/DDBJ databases">
        <authorList>
            <person name="Tiukova I."/>
            <person name="Dainat J."/>
        </authorList>
    </citation>
    <scope>NUCLEOTIDE SEQUENCE [LARGE SCALE GENOMIC DNA]</scope>
</reference>
<accession>A0A448YTZ1</accession>
<keyword evidence="2" id="KW-0812">Transmembrane</keyword>
<keyword evidence="4" id="KW-1185">Reference proteome</keyword>
<feature type="transmembrane region" description="Helical" evidence="2">
    <location>
        <begin position="336"/>
        <end position="356"/>
    </location>
</feature>
<organism evidence="3 4">
    <name type="scientific">Brettanomyces naardenensis</name>
    <name type="common">Yeast</name>
    <dbReference type="NCBI Taxonomy" id="13370"/>
    <lineage>
        <taxon>Eukaryota</taxon>
        <taxon>Fungi</taxon>
        <taxon>Dikarya</taxon>
        <taxon>Ascomycota</taxon>
        <taxon>Saccharomycotina</taxon>
        <taxon>Pichiomycetes</taxon>
        <taxon>Pichiales</taxon>
        <taxon>Pichiaceae</taxon>
        <taxon>Brettanomyces</taxon>
    </lineage>
</organism>
<feature type="region of interest" description="Disordered" evidence="1">
    <location>
        <begin position="1"/>
        <end position="39"/>
    </location>
</feature>
<name>A0A448YTZ1_BRENA</name>
<protein>
    <submittedName>
        <fullName evidence="3">DEKNAAC105655</fullName>
    </submittedName>
</protein>
<feature type="transmembrane region" description="Helical" evidence="2">
    <location>
        <begin position="230"/>
        <end position="263"/>
    </location>
</feature>
<proteinExistence type="predicted"/>
<keyword evidence="2" id="KW-0472">Membrane</keyword>
<dbReference type="EMBL" id="CAACVR010000076">
    <property type="protein sequence ID" value="VEU24355.1"/>
    <property type="molecule type" value="Genomic_DNA"/>
</dbReference>
<evidence type="ECO:0000313" key="3">
    <source>
        <dbReference type="EMBL" id="VEU24355.1"/>
    </source>
</evidence>
<sequence length="367" mass="41545">MKDSSGSVFSPKKGLEDSLKNKSSSSSTNRSSYSDEKSIEHAKEQLRARSYYATFKILSTISLMMFLPPMLSLFVDLSCMGSSDYCVPHFEMHMDTLKTENDRYILQHIAKGIEIISERADTDTFPLERIEETLTGLANKTGTVYKLNHFGYCRMERGDGSSQENTSDWFEECHTLFDGTDVPSVLLKDVVYEMESSRELDITSPEKDSNQMVSIFRRQLQKSHESSNKLIYYSSMGLSFSMAFVILKITAIVFDTFALFLVFGVALHVKKKTGAVSNSKVKGWLTLATGCLLFSSIVQLLTMIFERAYHEDLYQILTETSFSFIHHFNYFTSGTVIHIIGMSAQVMVIISMFLLISAKPWVVKVVL</sequence>
<dbReference type="AlphaFoldDB" id="A0A448YTZ1"/>
<dbReference type="InParanoid" id="A0A448YTZ1"/>
<feature type="compositionally biased region" description="Low complexity" evidence="1">
    <location>
        <begin position="21"/>
        <end position="32"/>
    </location>
</feature>
<evidence type="ECO:0000256" key="1">
    <source>
        <dbReference type="SAM" id="MobiDB-lite"/>
    </source>
</evidence>
<feature type="transmembrane region" description="Helical" evidence="2">
    <location>
        <begin position="284"/>
        <end position="305"/>
    </location>
</feature>
<evidence type="ECO:0000313" key="4">
    <source>
        <dbReference type="Proteomes" id="UP000290900"/>
    </source>
</evidence>
<keyword evidence="2" id="KW-1133">Transmembrane helix</keyword>
<dbReference type="Proteomes" id="UP000290900">
    <property type="component" value="Unassembled WGS sequence"/>
</dbReference>
<dbReference type="OrthoDB" id="3997826at2759"/>